<proteinExistence type="predicted"/>
<keyword evidence="1" id="KW-0812">Transmembrane</keyword>
<dbReference type="EMBL" id="JXBZ01000007">
    <property type="protein sequence ID" value="KJY48940.1"/>
    <property type="molecule type" value="Genomic_DNA"/>
</dbReference>
<dbReference type="Proteomes" id="UP000033695">
    <property type="component" value="Unassembled WGS sequence"/>
</dbReference>
<evidence type="ECO:0000313" key="3">
    <source>
        <dbReference type="Proteomes" id="UP000033695"/>
    </source>
</evidence>
<organism evidence="2 3">
    <name type="scientific">Bombilactobacillus mellis</name>
    <dbReference type="NCBI Taxonomy" id="1218508"/>
    <lineage>
        <taxon>Bacteria</taxon>
        <taxon>Bacillati</taxon>
        <taxon>Bacillota</taxon>
        <taxon>Bacilli</taxon>
        <taxon>Lactobacillales</taxon>
        <taxon>Lactobacillaceae</taxon>
        <taxon>Bombilactobacillus</taxon>
    </lineage>
</organism>
<dbReference type="STRING" id="1218508.JG29_07600"/>
<evidence type="ECO:0000256" key="1">
    <source>
        <dbReference type="SAM" id="Phobius"/>
    </source>
</evidence>
<dbReference type="InterPro" id="IPR020215">
    <property type="entry name" value="EbsA-like"/>
</dbReference>
<reference evidence="2 3" key="1">
    <citation type="submission" date="2014-12" db="EMBL/GenBank/DDBJ databases">
        <title>Comparative genomics of the lactic acid bacteria isolated from the honey bee gut.</title>
        <authorList>
            <person name="Ellegaard K.M."/>
            <person name="Tamarit D."/>
            <person name="Javelind E."/>
            <person name="Olofsson T."/>
            <person name="Andersson S.G."/>
            <person name="Vasquez A."/>
        </authorList>
    </citation>
    <scope>NUCLEOTIDE SEQUENCE [LARGE SCALE GENOMIC DNA]</scope>
    <source>
        <strain evidence="2 3">Hon2</strain>
    </source>
</reference>
<keyword evidence="3" id="KW-1185">Reference proteome</keyword>
<keyword evidence="1" id="KW-1133">Transmembrane helix</keyword>
<keyword evidence="1" id="KW-0472">Membrane</keyword>
<comment type="caution">
    <text evidence="2">The sequence shown here is derived from an EMBL/GenBank/DDBJ whole genome shotgun (WGS) entry which is preliminary data.</text>
</comment>
<dbReference type="PATRIC" id="fig|1218508.4.peg.778"/>
<dbReference type="OrthoDB" id="9950387at2"/>
<gene>
    <name evidence="2" type="ORF">JG29_07600</name>
</gene>
<name>A0A0F4KRC9_9LACO</name>
<dbReference type="AlphaFoldDB" id="A0A0F4KRC9"/>
<evidence type="ECO:0000313" key="2">
    <source>
        <dbReference type="EMBL" id="KJY48940.1"/>
    </source>
</evidence>
<accession>A0A0F4KRC9</accession>
<protein>
    <recommendedName>
        <fullName evidence="4">Pore-forming protein</fullName>
    </recommendedName>
</protein>
<feature type="transmembrane region" description="Helical" evidence="1">
    <location>
        <begin position="12"/>
        <end position="35"/>
    </location>
</feature>
<feature type="transmembrane region" description="Helical" evidence="1">
    <location>
        <begin position="41"/>
        <end position="59"/>
    </location>
</feature>
<sequence length="137" mass="16460">MNTIKKFHYQLASQVGIITWCWILSVLFLGLIIIFESQWNNWGAWFLIVLSLIAMFLQWQQHILIIDSQQQLLIIHSLFNSNQHRFQFSQIKKINCHRHRCIFYFRDKSYFPLQLWLSKKGVLQLQSLNSGCEKCEK</sequence>
<dbReference type="RefSeq" id="WP_045922606.1">
    <property type="nucleotide sequence ID" value="NZ_JAAEDY010000006.1"/>
</dbReference>
<dbReference type="Pfam" id="PF17255">
    <property type="entry name" value="EbsA"/>
    <property type="match status" value="1"/>
</dbReference>
<evidence type="ECO:0008006" key="4">
    <source>
        <dbReference type="Google" id="ProtNLM"/>
    </source>
</evidence>
<dbReference type="HOGENOM" id="CLU_1862649_0_0_9"/>